<evidence type="ECO:0000313" key="2">
    <source>
        <dbReference type="Proteomes" id="UP000255505"/>
    </source>
</evidence>
<proteinExistence type="predicted"/>
<dbReference type="RefSeq" id="WP_147299638.1">
    <property type="nucleotide sequence ID" value="NZ_LT991976.1"/>
</dbReference>
<name>A0A375IIJ6_9BURK</name>
<gene>
    <name evidence="1" type="ORF">CT19425_90139</name>
</gene>
<reference evidence="1 2" key="1">
    <citation type="submission" date="2018-01" db="EMBL/GenBank/DDBJ databases">
        <authorList>
            <person name="Gaut B.S."/>
            <person name="Morton B.R."/>
            <person name="Clegg M.T."/>
            <person name="Duvall M.R."/>
        </authorList>
    </citation>
    <scope>NUCLEOTIDE SEQUENCE [LARGE SCALE GENOMIC DNA]</scope>
    <source>
        <strain evidence="1">Cupriavidus taiwanensis LMG 19425</strain>
    </source>
</reference>
<organism evidence="1 2">
    <name type="scientific">Cupriavidus taiwanensis</name>
    <dbReference type="NCBI Taxonomy" id="164546"/>
    <lineage>
        <taxon>Bacteria</taxon>
        <taxon>Pseudomonadati</taxon>
        <taxon>Pseudomonadota</taxon>
        <taxon>Betaproteobacteria</taxon>
        <taxon>Burkholderiales</taxon>
        <taxon>Burkholderiaceae</taxon>
        <taxon>Cupriavidus</taxon>
    </lineage>
</organism>
<dbReference type="Proteomes" id="UP000255505">
    <property type="component" value="Chromosome I"/>
</dbReference>
<evidence type="ECO:0000313" key="1">
    <source>
        <dbReference type="EMBL" id="SPK73035.1"/>
    </source>
</evidence>
<sequence length="393" mass="43840">MANEFEEIAHSGGRVSFTITTSADGRRSFKVGFRGSRPVPMVMIAVYALPQGIPVAPIDMGGIGQAWNPPPFPDCLPVLIASDSEGKFGHTCPACSGYWRSGPWPNLCPYCGIESPGHNLLSAAQMRYLERYCAMLIDTLQSGKDGEFVIDMDAVADAAGKDEEKPPFYVSEESQQHKFTCTACGEFNDILGRYGYCSLCGTRNDLADFEGNSILEIRDRINNGHPPEDCVRDAVSSFDSYVAQVARELAVGVPMIAYRKNRLTKQRFHNLGDLQGVFEKWFGIDICQGMKDADQKFAERMFHRRHLYEHNGGEVDQKYIEESGDTTVRLKQRLRESQPDAHALLGHLVKMARNIHAGFHELFPPLDPPIKTYKDRQARTASFRGARSHQAAE</sequence>
<accession>A0A375IIJ6</accession>
<dbReference type="AlphaFoldDB" id="A0A375IIJ6"/>
<dbReference type="EMBL" id="LT991976">
    <property type="protein sequence ID" value="SPK73035.1"/>
    <property type="molecule type" value="Genomic_DNA"/>
</dbReference>
<protein>
    <submittedName>
        <fullName evidence="1">Uncharacterized protein</fullName>
    </submittedName>
</protein>